<proteinExistence type="predicted"/>
<sequence>MTVLVIALQLSADELDSMMPSLRPPLVKMSEIYSSHRTRLVKPAIYFSDSGVVLSYVPCAGEITDGEAVDHQYTFLHLQRDLFELGHEHGIAISAQKPPGSCYMTLGRFVKGEDPGSNTKLDPAAIALWVAGVKKINEVLRREYWPADGSAPEAGNWVIGDAEGLDIRKGASWYGGGESLSISA</sequence>
<dbReference type="Proteomes" id="UP000315783">
    <property type="component" value="Unassembled WGS sequence"/>
</dbReference>
<accession>A0A545UYA0</accession>
<comment type="caution">
    <text evidence="1">The sequence shown here is derived from an EMBL/GenBank/DDBJ whole genome shotgun (WGS) entry which is preliminary data.</text>
</comment>
<dbReference type="AlphaFoldDB" id="A0A545UYA0"/>
<keyword evidence="2" id="KW-1185">Reference proteome</keyword>
<dbReference type="EMBL" id="SPUK01000009">
    <property type="protein sequence ID" value="TQV94441.1"/>
    <property type="molecule type" value="Genomic_DNA"/>
</dbReference>
<evidence type="ECO:0000313" key="1">
    <source>
        <dbReference type="EMBL" id="TQV94441.1"/>
    </source>
</evidence>
<name>A0A545UYA0_9HYPO</name>
<dbReference type="OrthoDB" id="2967263at2759"/>
<protein>
    <submittedName>
        <fullName evidence="1">Uncharacterized protein</fullName>
    </submittedName>
</protein>
<dbReference type="SUPFAM" id="SSF55144">
    <property type="entry name" value="LigT-like"/>
    <property type="match status" value="1"/>
</dbReference>
<dbReference type="STRING" id="43265.A0A545UYA0"/>
<dbReference type="InterPro" id="IPR009097">
    <property type="entry name" value="Cyclic_Pdiesterase"/>
</dbReference>
<gene>
    <name evidence="1" type="ORF">IF1G_06452</name>
</gene>
<organism evidence="1 2">
    <name type="scientific">Cordyceps javanica</name>
    <dbReference type="NCBI Taxonomy" id="43265"/>
    <lineage>
        <taxon>Eukaryota</taxon>
        <taxon>Fungi</taxon>
        <taxon>Dikarya</taxon>
        <taxon>Ascomycota</taxon>
        <taxon>Pezizomycotina</taxon>
        <taxon>Sordariomycetes</taxon>
        <taxon>Hypocreomycetidae</taxon>
        <taxon>Hypocreales</taxon>
        <taxon>Cordycipitaceae</taxon>
        <taxon>Cordyceps</taxon>
    </lineage>
</organism>
<evidence type="ECO:0000313" key="2">
    <source>
        <dbReference type="Proteomes" id="UP000315783"/>
    </source>
</evidence>
<reference evidence="1 2" key="1">
    <citation type="journal article" date="2019" name="Appl. Microbiol. Biotechnol.">
        <title>Genome sequence of Isaria javanica and comparative genome analysis insights into family S53 peptidase evolution in fungal entomopathogens.</title>
        <authorList>
            <person name="Lin R."/>
            <person name="Zhang X."/>
            <person name="Xin B."/>
            <person name="Zou M."/>
            <person name="Gao Y."/>
            <person name="Qin F."/>
            <person name="Hu Q."/>
            <person name="Xie B."/>
            <person name="Cheng X."/>
        </authorList>
    </citation>
    <scope>NUCLEOTIDE SEQUENCE [LARGE SCALE GENOMIC DNA]</scope>
    <source>
        <strain evidence="1 2">IJ1G</strain>
    </source>
</reference>